<organism evidence="2 3">
    <name type="scientific">Oldenlandia corymbosa var. corymbosa</name>
    <dbReference type="NCBI Taxonomy" id="529605"/>
    <lineage>
        <taxon>Eukaryota</taxon>
        <taxon>Viridiplantae</taxon>
        <taxon>Streptophyta</taxon>
        <taxon>Embryophyta</taxon>
        <taxon>Tracheophyta</taxon>
        <taxon>Spermatophyta</taxon>
        <taxon>Magnoliopsida</taxon>
        <taxon>eudicotyledons</taxon>
        <taxon>Gunneridae</taxon>
        <taxon>Pentapetalae</taxon>
        <taxon>asterids</taxon>
        <taxon>lamiids</taxon>
        <taxon>Gentianales</taxon>
        <taxon>Rubiaceae</taxon>
        <taxon>Rubioideae</taxon>
        <taxon>Spermacoceae</taxon>
        <taxon>Hedyotis-Oldenlandia complex</taxon>
        <taxon>Oldenlandia</taxon>
    </lineage>
</organism>
<name>A0AAV1C3V4_OLDCO</name>
<accession>A0AAV1C3V4</accession>
<dbReference type="Proteomes" id="UP001161247">
    <property type="component" value="Chromosome 1"/>
</dbReference>
<sequence length="186" mass="20617">MELGQREYMCSSSSHKFVGSEEESGWTKYLKDFSSSDNNDQQREKSSYSNGISPSMVSDAASPSYRHHATLSNIWAFNKEEVNLAFSTVSGQHFPKKLNVKQPRNKKYFLDHDLEDTASSPVNSPRVSGVKHTNDVDDGVMHDGIFLGKKSGHAPQFQANEKGSIINVELASQVAVPISTFPNYLA</sequence>
<gene>
    <name evidence="2" type="ORF">OLC1_LOCUS2482</name>
</gene>
<feature type="compositionally biased region" description="Polar residues" evidence="1">
    <location>
        <begin position="47"/>
        <end position="56"/>
    </location>
</feature>
<protein>
    <submittedName>
        <fullName evidence="2">OLC1v1025047C1</fullName>
    </submittedName>
</protein>
<dbReference type="AlphaFoldDB" id="A0AAV1C3V4"/>
<dbReference type="PANTHER" id="PTHR33974:SF2">
    <property type="entry name" value="VASCULAR-RELATED UNKNOWN PROTEIN 1"/>
    <property type="match status" value="1"/>
</dbReference>
<feature type="region of interest" description="Disordered" evidence="1">
    <location>
        <begin position="1"/>
        <end position="63"/>
    </location>
</feature>
<evidence type="ECO:0000313" key="3">
    <source>
        <dbReference type="Proteomes" id="UP001161247"/>
    </source>
</evidence>
<proteinExistence type="predicted"/>
<dbReference type="PANTHER" id="PTHR33974">
    <property type="entry name" value="VASCULAR-RELATED UNKNOWN PROTEIN 1-RELATED"/>
    <property type="match status" value="1"/>
</dbReference>
<keyword evidence="3" id="KW-1185">Reference proteome</keyword>
<dbReference type="GO" id="GO:0010089">
    <property type="term" value="P:xylem development"/>
    <property type="evidence" value="ECO:0007669"/>
    <property type="project" value="InterPro"/>
</dbReference>
<reference evidence="2" key="1">
    <citation type="submission" date="2023-03" db="EMBL/GenBank/DDBJ databases">
        <authorList>
            <person name="Julca I."/>
        </authorList>
    </citation>
    <scope>NUCLEOTIDE SEQUENCE</scope>
</reference>
<dbReference type="InterPro" id="IPR039280">
    <property type="entry name" value="VUP"/>
</dbReference>
<evidence type="ECO:0000256" key="1">
    <source>
        <dbReference type="SAM" id="MobiDB-lite"/>
    </source>
</evidence>
<evidence type="ECO:0000313" key="2">
    <source>
        <dbReference type="EMBL" id="CAI9090299.1"/>
    </source>
</evidence>
<dbReference type="EMBL" id="OX459118">
    <property type="protein sequence ID" value="CAI9090299.1"/>
    <property type="molecule type" value="Genomic_DNA"/>
</dbReference>